<accession>A0A099NLA4</accession>
<evidence type="ECO:0000256" key="1">
    <source>
        <dbReference type="SAM" id="Coils"/>
    </source>
</evidence>
<name>A0A099NLA4_PICKU</name>
<evidence type="ECO:0000313" key="4">
    <source>
        <dbReference type="Proteomes" id="UP000029867"/>
    </source>
</evidence>
<keyword evidence="1" id="KW-0175">Coiled coil</keyword>
<evidence type="ECO:0000313" key="3">
    <source>
        <dbReference type="EMBL" id="KGK32726.1"/>
    </source>
</evidence>
<feature type="non-terminal residue" evidence="3">
    <location>
        <position position="72"/>
    </location>
</feature>
<dbReference type="Proteomes" id="UP000029867">
    <property type="component" value="Unassembled WGS sequence"/>
</dbReference>
<dbReference type="EMBL" id="JQFK01001925">
    <property type="protein sequence ID" value="KGK32723.1"/>
    <property type="molecule type" value="Genomic_DNA"/>
</dbReference>
<dbReference type="AlphaFoldDB" id="A0A099NLA4"/>
<sequence>MLELLRHETERRRSVLARLSREVELEEEITAKVREEEISNMKAFTAMEEYFKEMKKLEDEQNELIAEEIELE</sequence>
<reference evidence="3" key="2">
    <citation type="submission" date="2014-08" db="EMBL/GenBank/DDBJ databases">
        <title>Exploiting Issatchenkia orientalis SD108 for Succinic Acid Production.</title>
        <authorList>
            <person name="Xiao H."/>
            <person name="Shao Z."/>
            <person name="Jiang Y."/>
            <person name="Dole S."/>
            <person name="Zhao H."/>
        </authorList>
    </citation>
    <scope>NUCLEOTIDE SEQUENCE [LARGE SCALE GENOMIC DNA]</scope>
    <source>
        <strain evidence="3">SD108</strain>
    </source>
</reference>
<dbReference type="VEuPathDB" id="FungiDB:C5L36_0A01820"/>
<gene>
    <name evidence="3" type="ORF">JL09_g6667</name>
    <name evidence="2" type="ORF">JL09_g6670</name>
</gene>
<evidence type="ECO:0000313" key="2">
    <source>
        <dbReference type="EMBL" id="KGK32723.1"/>
    </source>
</evidence>
<reference evidence="4" key="1">
    <citation type="journal article" date="2014" name="Microb. Cell Fact.">
        <title>Exploiting Issatchenkia orientalis SD108 for succinic acid production.</title>
        <authorList>
            <person name="Xiao H."/>
            <person name="Shao Z."/>
            <person name="Jiang Y."/>
            <person name="Dole S."/>
            <person name="Zhao H."/>
        </authorList>
    </citation>
    <scope>NUCLEOTIDE SEQUENCE [LARGE SCALE GENOMIC DNA]</scope>
    <source>
        <strain evidence="4">SD108</strain>
    </source>
</reference>
<feature type="coiled-coil region" evidence="1">
    <location>
        <begin position="16"/>
        <end position="67"/>
    </location>
</feature>
<dbReference type="EMBL" id="JQFK01001921">
    <property type="protein sequence ID" value="KGK32726.1"/>
    <property type="molecule type" value="Genomic_DNA"/>
</dbReference>
<protein>
    <submittedName>
        <fullName evidence="3">Uncharacterized protein</fullName>
    </submittedName>
</protein>
<dbReference type="HOGENOM" id="CLU_2729138_0_0_1"/>
<proteinExistence type="predicted"/>
<comment type="caution">
    <text evidence="3">The sequence shown here is derived from an EMBL/GenBank/DDBJ whole genome shotgun (WGS) entry which is preliminary data.</text>
</comment>
<organism evidence="3 4">
    <name type="scientific">Pichia kudriavzevii</name>
    <name type="common">Yeast</name>
    <name type="synonym">Issatchenkia orientalis</name>
    <dbReference type="NCBI Taxonomy" id="4909"/>
    <lineage>
        <taxon>Eukaryota</taxon>
        <taxon>Fungi</taxon>
        <taxon>Dikarya</taxon>
        <taxon>Ascomycota</taxon>
        <taxon>Saccharomycotina</taxon>
        <taxon>Pichiomycetes</taxon>
        <taxon>Pichiales</taxon>
        <taxon>Pichiaceae</taxon>
        <taxon>Pichia</taxon>
    </lineage>
</organism>